<sequence length="39" mass="4377">SGGSSYELADNILNNENMHNELSREVLSQYSEPEHESPV</sequence>
<reference evidence="1" key="1">
    <citation type="submission" date="2021-06" db="EMBL/GenBank/DDBJ databases">
        <authorList>
            <person name="Kallberg Y."/>
            <person name="Tangrot J."/>
            <person name="Rosling A."/>
        </authorList>
    </citation>
    <scope>NUCLEOTIDE SEQUENCE</scope>
    <source>
        <strain evidence="1">MA461A</strain>
    </source>
</reference>
<protein>
    <submittedName>
        <fullName evidence="1">16328_t:CDS:1</fullName>
    </submittedName>
</protein>
<accession>A0ACA9SUP8</accession>
<feature type="non-terminal residue" evidence="1">
    <location>
        <position position="1"/>
    </location>
</feature>
<proteinExistence type="predicted"/>
<evidence type="ECO:0000313" key="2">
    <source>
        <dbReference type="Proteomes" id="UP000789920"/>
    </source>
</evidence>
<evidence type="ECO:0000313" key="1">
    <source>
        <dbReference type="EMBL" id="CAG8848165.1"/>
    </source>
</evidence>
<dbReference type="Proteomes" id="UP000789920">
    <property type="component" value="Unassembled WGS sequence"/>
</dbReference>
<organism evidence="1 2">
    <name type="scientific">Racocetra persica</name>
    <dbReference type="NCBI Taxonomy" id="160502"/>
    <lineage>
        <taxon>Eukaryota</taxon>
        <taxon>Fungi</taxon>
        <taxon>Fungi incertae sedis</taxon>
        <taxon>Mucoromycota</taxon>
        <taxon>Glomeromycotina</taxon>
        <taxon>Glomeromycetes</taxon>
        <taxon>Diversisporales</taxon>
        <taxon>Gigasporaceae</taxon>
        <taxon>Racocetra</taxon>
    </lineage>
</organism>
<name>A0ACA9SUP8_9GLOM</name>
<dbReference type="EMBL" id="CAJVQC010159554">
    <property type="protein sequence ID" value="CAG8848165.1"/>
    <property type="molecule type" value="Genomic_DNA"/>
</dbReference>
<gene>
    <name evidence="1" type="ORF">RPERSI_LOCUS34983</name>
</gene>
<comment type="caution">
    <text evidence="1">The sequence shown here is derived from an EMBL/GenBank/DDBJ whole genome shotgun (WGS) entry which is preliminary data.</text>
</comment>
<keyword evidence="2" id="KW-1185">Reference proteome</keyword>